<keyword evidence="7" id="KW-1185">Reference proteome</keyword>
<sequence>MFYHQVLLKKRGQFGLIWMEAMQSSAYKLTKRQTLQVDIRRSCEEIVEHVYSRRRNQKGKIENFSLYLSAQLMYGTVSVYGKQVQYLLSEAQEMGFHFGITAAALETINLKGAARRDQVTMQSPIQSTEDANPFFGSFKDFFDEHGDDFYKGTFKTDMASPPSFDSPSKDEEPHDSPKRKKKRQRRKKTSLEEQEAFRPGQDSPHTVPAKHITMDEQPFSPSLRQPYPVPGEVDLLEPTGQDLELMEMKVEEEVVPQLDDLFPEERLPSSQEETSLPDHEDMPPPRGDKTPRKATKGKEERPKGEKKKTKRKRGDDDDEDLDRTRREEATPRRRRSPLRDTSFELQPVKAGPGRRRRRRQLFVDVEKEMSRDDLRHNMSTSETICRDPSPNREPHLKLVPVKDLFENPGRKELASTCNPAMRRLWKRNCKEGILETESDAETPIWTVPDAVRGPDGMRRVRRRTTSSEDQSPPQEPEPYLRDIPFSEMLPVVDEEPSIERLREASLLSRSRTPQSSPLHLAVGQSPLSETSLSRTRSGRKRSHQSPGTDDELSGKQNRSASLPEEPPTTADVSVGLDVVPEEMEEFPSPPISAQVPSPKPFSPEKTFLWKCEEMTKEGSVTTFRKACPPSTMTRPQAVKCFLTLLELCKDKKLFALQREAFGDIYISTSQDDLTRCTL</sequence>
<dbReference type="GO" id="GO:0005634">
    <property type="term" value="C:nucleus"/>
    <property type="evidence" value="ECO:0007669"/>
    <property type="project" value="UniProtKB-SubCell"/>
</dbReference>
<reference evidence="6 7" key="1">
    <citation type="submission" date="2024-02" db="EMBL/GenBank/DDBJ databases">
        <title>Chromosome-scale genome assembly of the rough periwinkle Littorina saxatilis.</title>
        <authorList>
            <person name="De Jode A."/>
            <person name="Faria R."/>
            <person name="Formenti G."/>
            <person name="Sims Y."/>
            <person name="Smith T.P."/>
            <person name="Tracey A."/>
            <person name="Wood J.M.D."/>
            <person name="Zagrodzka Z.B."/>
            <person name="Johannesson K."/>
            <person name="Butlin R.K."/>
            <person name="Leder E.H."/>
        </authorList>
    </citation>
    <scope>NUCLEOTIDE SEQUENCE [LARGE SCALE GENOMIC DNA]</scope>
    <source>
        <strain evidence="6">Snail1</strain>
        <tissue evidence="6">Muscle</tissue>
    </source>
</reference>
<dbReference type="Proteomes" id="UP001374579">
    <property type="component" value="Unassembled WGS sequence"/>
</dbReference>
<feature type="compositionally biased region" description="Basic residues" evidence="3">
    <location>
        <begin position="177"/>
        <end position="188"/>
    </location>
</feature>
<dbReference type="InterPro" id="IPR039781">
    <property type="entry name" value="Rad21/Rec8-like"/>
</dbReference>
<feature type="compositionally biased region" description="Polar residues" evidence="3">
    <location>
        <begin position="525"/>
        <end position="535"/>
    </location>
</feature>
<evidence type="ECO:0000313" key="7">
    <source>
        <dbReference type="Proteomes" id="UP001374579"/>
    </source>
</evidence>
<feature type="domain" description="Rad21/Rec8-like protein C-terminal eukaryotic" evidence="4">
    <location>
        <begin position="629"/>
        <end position="669"/>
    </location>
</feature>
<proteinExistence type="predicted"/>
<name>A0AAN9BQ47_9CAEN</name>
<dbReference type="GO" id="GO:0051177">
    <property type="term" value="P:meiotic sister chromatid cohesion"/>
    <property type="evidence" value="ECO:0007669"/>
    <property type="project" value="TreeGrafter"/>
</dbReference>
<feature type="compositionally biased region" description="Basic and acidic residues" evidence="3">
    <location>
        <begin position="322"/>
        <end position="342"/>
    </location>
</feature>
<feature type="region of interest" description="Disordered" evidence="3">
    <location>
        <begin position="436"/>
        <end position="571"/>
    </location>
</feature>
<evidence type="ECO:0000259" key="5">
    <source>
        <dbReference type="Pfam" id="PF04825"/>
    </source>
</evidence>
<dbReference type="Pfam" id="PF04824">
    <property type="entry name" value="Rad21_Rec8"/>
    <property type="match status" value="1"/>
</dbReference>
<feature type="compositionally biased region" description="Basic and acidic residues" evidence="3">
    <location>
        <begin position="364"/>
        <end position="376"/>
    </location>
</feature>
<keyword evidence="2" id="KW-0539">Nucleus</keyword>
<comment type="caution">
    <text evidence="6">The sequence shown here is derived from an EMBL/GenBank/DDBJ whole genome shotgun (WGS) entry which is preliminary data.</text>
</comment>
<dbReference type="CDD" id="cd21794">
    <property type="entry name" value="Rad21_Rec8_M_Rec8"/>
    <property type="match status" value="1"/>
</dbReference>
<dbReference type="PANTHER" id="PTHR12585:SF27">
    <property type="entry name" value="MEIOTIC RECOMBINATION PROTEIN REC8 HOMOLOG"/>
    <property type="match status" value="1"/>
</dbReference>
<evidence type="ECO:0000259" key="4">
    <source>
        <dbReference type="Pfam" id="PF04824"/>
    </source>
</evidence>
<feature type="compositionally biased region" description="Basic and acidic residues" evidence="3">
    <location>
        <begin position="167"/>
        <end position="176"/>
    </location>
</feature>
<evidence type="ECO:0000256" key="3">
    <source>
        <dbReference type="SAM" id="MobiDB-lite"/>
    </source>
</evidence>
<gene>
    <name evidence="6" type="ORF">V1264_014011</name>
</gene>
<organism evidence="6 7">
    <name type="scientific">Littorina saxatilis</name>
    <dbReference type="NCBI Taxonomy" id="31220"/>
    <lineage>
        <taxon>Eukaryota</taxon>
        <taxon>Metazoa</taxon>
        <taxon>Spiralia</taxon>
        <taxon>Lophotrochozoa</taxon>
        <taxon>Mollusca</taxon>
        <taxon>Gastropoda</taxon>
        <taxon>Caenogastropoda</taxon>
        <taxon>Littorinimorpha</taxon>
        <taxon>Littorinoidea</taxon>
        <taxon>Littorinidae</taxon>
        <taxon>Littorina</taxon>
    </lineage>
</organism>
<feature type="region of interest" description="Disordered" evidence="3">
    <location>
        <begin position="152"/>
        <end position="395"/>
    </location>
</feature>
<accession>A0AAN9BQ47</accession>
<dbReference type="EMBL" id="JBAMIC010000003">
    <property type="protein sequence ID" value="KAK7110078.1"/>
    <property type="molecule type" value="Genomic_DNA"/>
</dbReference>
<dbReference type="InterPro" id="IPR023093">
    <property type="entry name" value="ScpA-like_C"/>
</dbReference>
<dbReference type="GO" id="GO:0003682">
    <property type="term" value="F:chromatin binding"/>
    <property type="evidence" value="ECO:0007669"/>
    <property type="project" value="TreeGrafter"/>
</dbReference>
<protein>
    <submittedName>
        <fullName evidence="6">Uncharacterized protein</fullName>
    </submittedName>
</protein>
<evidence type="ECO:0000256" key="2">
    <source>
        <dbReference type="ARBA" id="ARBA00023242"/>
    </source>
</evidence>
<dbReference type="GO" id="GO:0030893">
    <property type="term" value="C:meiotic cohesin complex"/>
    <property type="evidence" value="ECO:0007669"/>
    <property type="project" value="TreeGrafter"/>
</dbReference>
<dbReference type="PANTHER" id="PTHR12585">
    <property type="entry name" value="SCC1 / RAD21 FAMILY MEMBER"/>
    <property type="match status" value="1"/>
</dbReference>
<dbReference type="InterPro" id="IPR006910">
    <property type="entry name" value="Rad21_Rec8_N"/>
</dbReference>
<dbReference type="Gene3D" id="1.10.10.580">
    <property type="entry name" value="Structural maintenance of chromosome 1. Chain E"/>
    <property type="match status" value="1"/>
</dbReference>
<feature type="compositionally biased region" description="Basic and acidic residues" evidence="3">
    <location>
        <begin position="276"/>
        <end position="303"/>
    </location>
</feature>
<feature type="domain" description="Rad21/Rec8-like protein N-terminal" evidence="5">
    <location>
        <begin position="1"/>
        <end position="98"/>
    </location>
</feature>
<evidence type="ECO:0000313" key="6">
    <source>
        <dbReference type="EMBL" id="KAK7110078.1"/>
    </source>
</evidence>
<dbReference type="InterPro" id="IPR006909">
    <property type="entry name" value="Rad21/Rec8_C_eu"/>
</dbReference>
<dbReference type="Pfam" id="PF04825">
    <property type="entry name" value="Rad21_Rec8_N"/>
    <property type="match status" value="1"/>
</dbReference>
<comment type="subcellular location">
    <subcellularLocation>
        <location evidence="1">Nucleus</location>
    </subcellularLocation>
</comment>
<dbReference type="AlphaFoldDB" id="A0AAN9BQ47"/>
<evidence type="ECO:0000256" key="1">
    <source>
        <dbReference type="ARBA" id="ARBA00004123"/>
    </source>
</evidence>
<dbReference type="GO" id="GO:0006302">
    <property type="term" value="P:double-strand break repair"/>
    <property type="evidence" value="ECO:0007669"/>
    <property type="project" value="TreeGrafter"/>
</dbReference>